<sequence>MSNSVFRLRRPRSGASTSQQTPSIRSLDVFPTPVESNSTPTTPTLESTDTRMLLERLKALNNDSIFPPNENHQILNDIYRMVDSACTLANLESKDNQIIQRDGALVGTFVPAMTSILRQTIEYIENNATRSSSRLSLSKNKRKNIAKDLDTFRNNLNGIYSFATPYIPPSASSSRTEDALAIAASIVGALSVVCDSVPVLGMLKPIAAGFTEICATVQTLRSNKQCVAEILGDVREYFRMVVRKVQKSPTAQENEEICRDVEGLFRNLQDIQQTLLKLRRNHGLRLVLFAKKDSDNLEALQRRVQHARNTFEAGLAVSTNIAVCEIVGSIDSIMRLQMTALTILNQEPLRTYHSTLTGSTSSGGVSALPQIDVILAPESHSSRKQWVSVEVDLDRATHKRGAAVYLLPYMGAYFFFLN</sequence>
<dbReference type="CDD" id="cd21037">
    <property type="entry name" value="MLKL_NTD"/>
    <property type="match status" value="1"/>
</dbReference>
<accession>A0A6A4GGA8</accession>
<feature type="compositionally biased region" description="Low complexity" evidence="2">
    <location>
        <begin position="35"/>
        <end position="46"/>
    </location>
</feature>
<keyword evidence="4" id="KW-1185">Reference proteome</keyword>
<proteinExistence type="predicted"/>
<evidence type="ECO:0000256" key="2">
    <source>
        <dbReference type="SAM" id="MobiDB-lite"/>
    </source>
</evidence>
<dbReference type="EMBL" id="ML770130">
    <property type="protein sequence ID" value="KAE9384521.1"/>
    <property type="molecule type" value="Genomic_DNA"/>
</dbReference>
<feature type="coiled-coil region" evidence="1">
    <location>
        <begin position="261"/>
        <end position="310"/>
    </location>
</feature>
<evidence type="ECO:0000313" key="4">
    <source>
        <dbReference type="Proteomes" id="UP000799118"/>
    </source>
</evidence>
<dbReference type="AlphaFoldDB" id="A0A6A4GGA8"/>
<dbReference type="Gene3D" id="1.20.930.20">
    <property type="entry name" value="Adaptor protein Cbl, N-terminal domain"/>
    <property type="match status" value="1"/>
</dbReference>
<dbReference type="InterPro" id="IPR036537">
    <property type="entry name" value="Adaptor_Cbl_N_dom_sf"/>
</dbReference>
<dbReference type="GO" id="GO:0007166">
    <property type="term" value="P:cell surface receptor signaling pathway"/>
    <property type="evidence" value="ECO:0007669"/>
    <property type="project" value="InterPro"/>
</dbReference>
<evidence type="ECO:0000313" key="3">
    <source>
        <dbReference type="EMBL" id="KAE9384521.1"/>
    </source>
</evidence>
<dbReference type="InterPro" id="IPR059179">
    <property type="entry name" value="MLKL-like_MCAfunc"/>
</dbReference>
<gene>
    <name evidence="3" type="ORF">BT96DRAFT_929245</name>
</gene>
<dbReference type="Proteomes" id="UP000799118">
    <property type="component" value="Unassembled WGS sequence"/>
</dbReference>
<name>A0A6A4GGA8_9AGAR</name>
<evidence type="ECO:0000256" key="1">
    <source>
        <dbReference type="SAM" id="Coils"/>
    </source>
</evidence>
<feature type="region of interest" description="Disordered" evidence="2">
    <location>
        <begin position="1"/>
        <end position="46"/>
    </location>
</feature>
<feature type="compositionally biased region" description="Polar residues" evidence="2">
    <location>
        <begin position="14"/>
        <end position="24"/>
    </location>
</feature>
<reference evidence="3" key="1">
    <citation type="journal article" date="2019" name="Environ. Microbiol.">
        <title>Fungal ecological strategies reflected in gene transcription - a case study of two litter decomposers.</title>
        <authorList>
            <person name="Barbi F."/>
            <person name="Kohler A."/>
            <person name="Barry K."/>
            <person name="Baskaran P."/>
            <person name="Daum C."/>
            <person name="Fauchery L."/>
            <person name="Ihrmark K."/>
            <person name="Kuo A."/>
            <person name="LaButti K."/>
            <person name="Lipzen A."/>
            <person name="Morin E."/>
            <person name="Grigoriev I.V."/>
            <person name="Henrissat B."/>
            <person name="Lindahl B."/>
            <person name="Martin F."/>
        </authorList>
    </citation>
    <scope>NUCLEOTIDE SEQUENCE</scope>
    <source>
        <strain evidence="3">JB14</strain>
    </source>
</reference>
<keyword evidence="1" id="KW-0175">Coiled coil</keyword>
<organism evidence="3 4">
    <name type="scientific">Gymnopus androsaceus JB14</name>
    <dbReference type="NCBI Taxonomy" id="1447944"/>
    <lineage>
        <taxon>Eukaryota</taxon>
        <taxon>Fungi</taxon>
        <taxon>Dikarya</taxon>
        <taxon>Basidiomycota</taxon>
        <taxon>Agaricomycotina</taxon>
        <taxon>Agaricomycetes</taxon>
        <taxon>Agaricomycetidae</taxon>
        <taxon>Agaricales</taxon>
        <taxon>Marasmiineae</taxon>
        <taxon>Omphalotaceae</taxon>
        <taxon>Gymnopus</taxon>
    </lineage>
</organism>
<protein>
    <submittedName>
        <fullName evidence="3">Uncharacterized protein</fullName>
    </submittedName>
</protein>